<evidence type="ECO:0000259" key="3">
    <source>
        <dbReference type="PROSITE" id="PS51725"/>
    </source>
</evidence>
<keyword evidence="5" id="KW-1185">Reference proteome</keyword>
<reference evidence="4 5" key="1">
    <citation type="submission" date="2016-10" db="EMBL/GenBank/DDBJ databases">
        <authorList>
            <person name="de Groot N.N."/>
        </authorList>
    </citation>
    <scope>NUCLEOTIDE SEQUENCE [LARGE SCALE GENOMIC DNA]</scope>
    <source>
        <strain evidence="4 5">DSM 8512</strain>
    </source>
</reference>
<dbReference type="InterPro" id="IPR007138">
    <property type="entry name" value="ABM_dom"/>
</dbReference>
<dbReference type="Pfam" id="PF00583">
    <property type="entry name" value="Acetyltransf_1"/>
    <property type="match status" value="1"/>
</dbReference>
<feature type="compositionally biased region" description="Basic residues" evidence="1">
    <location>
        <begin position="10"/>
        <end position="19"/>
    </location>
</feature>
<dbReference type="STRING" id="34002.SAMN04489859_1004127"/>
<dbReference type="EMBL" id="FODE01000004">
    <property type="protein sequence ID" value="SEN32732.1"/>
    <property type="molecule type" value="Genomic_DNA"/>
</dbReference>
<dbReference type="CDD" id="cd04301">
    <property type="entry name" value="NAT_SF"/>
    <property type="match status" value="1"/>
</dbReference>
<feature type="domain" description="N-acetyltransferase" evidence="2">
    <location>
        <begin position="125"/>
        <end position="260"/>
    </location>
</feature>
<dbReference type="AlphaFoldDB" id="A0A1H8FM14"/>
<gene>
    <name evidence="4" type="ORF">SAMN04489859_1004127</name>
</gene>
<dbReference type="InterPro" id="IPR016181">
    <property type="entry name" value="Acyl_CoA_acyltransferase"/>
</dbReference>
<feature type="domain" description="ABM" evidence="3">
    <location>
        <begin position="34"/>
        <end position="123"/>
    </location>
</feature>
<name>A0A1H8FM14_9RHOB</name>
<dbReference type="SUPFAM" id="SSF54909">
    <property type="entry name" value="Dimeric alpha+beta barrel"/>
    <property type="match status" value="1"/>
</dbReference>
<dbReference type="InterPro" id="IPR000182">
    <property type="entry name" value="GNAT_dom"/>
</dbReference>
<dbReference type="SUPFAM" id="SSF55729">
    <property type="entry name" value="Acyl-CoA N-acyltransferases (Nat)"/>
    <property type="match status" value="1"/>
</dbReference>
<dbReference type="PROSITE" id="PS51725">
    <property type="entry name" value="ABM"/>
    <property type="match status" value="1"/>
</dbReference>
<dbReference type="GO" id="GO:0016747">
    <property type="term" value="F:acyltransferase activity, transferring groups other than amino-acyl groups"/>
    <property type="evidence" value="ECO:0007669"/>
    <property type="project" value="InterPro"/>
</dbReference>
<keyword evidence="4" id="KW-0808">Transferase</keyword>
<evidence type="ECO:0000256" key="1">
    <source>
        <dbReference type="SAM" id="MobiDB-lite"/>
    </source>
</evidence>
<dbReference type="RefSeq" id="WP_090610714.1">
    <property type="nucleotide sequence ID" value="NZ_CP067124.1"/>
</dbReference>
<sequence>MSCSCGHDHHGGHHHHHHGAMPSGAVPVTLNGPLVAMEGRLICADATQMMVALSLLPDHVGLSRAEAGCLRFDLWQDDDPLIWHLSELFASEEAFAAHQARTKTSEWGSGSGDIRRDFQRSHVEPWLRSEAGADAGALDGLLAAAFGGDAEARLVQALRADGDLTQSVVAEAAGCLLGHVALSPLTADRGAFALAPVAVHPAVQGRGLGKALVEQALDRAGDAPVVVLGDPGYYARFGFRPADLASPYAGPHLQIRGDLPAGSVIAHARAFAAL</sequence>
<evidence type="ECO:0000259" key="2">
    <source>
        <dbReference type="PROSITE" id="PS51186"/>
    </source>
</evidence>
<evidence type="ECO:0000313" key="5">
    <source>
        <dbReference type="Proteomes" id="UP000199054"/>
    </source>
</evidence>
<proteinExistence type="predicted"/>
<dbReference type="Gene3D" id="3.40.630.30">
    <property type="match status" value="1"/>
</dbReference>
<dbReference type="InterPro" id="IPR011008">
    <property type="entry name" value="Dimeric_a/b-barrel"/>
</dbReference>
<dbReference type="Gene3D" id="3.30.70.100">
    <property type="match status" value="1"/>
</dbReference>
<dbReference type="OrthoDB" id="9797178at2"/>
<dbReference type="Proteomes" id="UP000199054">
    <property type="component" value="Unassembled WGS sequence"/>
</dbReference>
<dbReference type="Pfam" id="PF03992">
    <property type="entry name" value="ABM"/>
    <property type="match status" value="1"/>
</dbReference>
<protein>
    <submittedName>
        <fullName evidence="4">Putative acetyltransferase</fullName>
    </submittedName>
</protein>
<accession>A0A1H8FM14</accession>
<feature type="region of interest" description="Disordered" evidence="1">
    <location>
        <begin position="1"/>
        <end position="24"/>
    </location>
</feature>
<evidence type="ECO:0000313" key="4">
    <source>
        <dbReference type="EMBL" id="SEN32732.1"/>
    </source>
</evidence>
<dbReference type="PROSITE" id="PS51186">
    <property type="entry name" value="GNAT"/>
    <property type="match status" value="1"/>
</dbReference>
<organism evidence="4 5">
    <name type="scientific">Paracoccus alcaliphilus</name>
    <dbReference type="NCBI Taxonomy" id="34002"/>
    <lineage>
        <taxon>Bacteria</taxon>
        <taxon>Pseudomonadati</taxon>
        <taxon>Pseudomonadota</taxon>
        <taxon>Alphaproteobacteria</taxon>
        <taxon>Rhodobacterales</taxon>
        <taxon>Paracoccaceae</taxon>
        <taxon>Paracoccus</taxon>
    </lineage>
</organism>